<keyword evidence="4" id="KW-1185">Reference proteome</keyword>
<accession>A0A2S5T277</accession>
<evidence type="ECO:0000313" key="4">
    <source>
        <dbReference type="Proteomes" id="UP000239406"/>
    </source>
</evidence>
<dbReference type="Proteomes" id="UP000294772">
    <property type="component" value="Unassembled WGS sequence"/>
</dbReference>
<comment type="caution">
    <text evidence="2">The sequence shown here is derived from an EMBL/GenBank/DDBJ whole genome shotgun (WGS) entry which is preliminary data.</text>
</comment>
<evidence type="ECO:0000313" key="3">
    <source>
        <dbReference type="EMBL" id="TCP08062.1"/>
    </source>
</evidence>
<dbReference type="AlphaFoldDB" id="A0A2S5T277"/>
<evidence type="ECO:0000313" key="2">
    <source>
        <dbReference type="EMBL" id="PPE68967.1"/>
    </source>
</evidence>
<evidence type="ECO:0000259" key="1">
    <source>
        <dbReference type="PROSITE" id="PS50801"/>
    </source>
</evidence>
<dbReference type="InterPro" id="IPR058548">
    <property type="entry name" value="MlaB-like_STAS"/>
</dbReference>
<name>A0A2S5T277_9BURK</name>
<protein>
    <submittedName>
        <fullName evidence="2">Anti-anti-sigma factor</fullName>
    </submittedName>
    <submittedName>
        <fullName evidence="3">Phospholipid transport system transporter-binding protein</fullName>
    </submittedName>
</protein>
<evidence type="ECO:0000313" key="5">
    <source>
        <dbReference type="Proteomes" id="UP000294772"/>
    </source>
</evidence>
<reference evidence="3 5" key="2">
    <citation type="submission" date="2019-03" db="EMBL/GenBank/DDBJ databases">
        <title>Genomic Encyclopedia of Type Strains, Phase IV (KMG-IV): sequencing the most valuable type-strain genomes for metagenomic binning, comparative biology and taxonomic classification.</title>
        <authorList>
            <person name="Goeker M."/>
        </authorList>
    </citation>
    <scope>NUCLEOTIDE SEQUENCE [LARGE SCALE GENOMIC DNA]</scope>
    <source>
        <strain evidence="3 5">DSM 15264</strain>
    </source>
</reference>
<dbReference type="Proteomes" id="UP000239406">
    <property type="component" value="Unassembled WGS sequence"/>
</dbReference>
<organism evidence="2 4">
    <name type="scientific">Caldimonas thermodepolymerans</name>
    <dbReference type="NCBI Taxonomy" id="215580"/>
    <lineage>
        <taxon>Bacteria</taxon>
        <taxon>Pseudomonadati</taxon>
        <taxon>Pseudomonadota</taxon>
        <taxon>Betaproteobacteria</taxon>
        <taxon>Burkholderiales</taxon>
        <taxon>Sphaerotilaceae</taxon>
        <taxon>Caldimonas</taxon>
    </lineage>
</organism>
<dbReference type="Gene3D" id="3.30.750.24">
    <property type="entry name" value="STAS domain"/>
    <property type="match status" value="1"/>
</dbReference>
<dbReference type="Pfam" id="PF13466">
    <property type="entry name" value="STAS_2"/>
    <property type="match status" value="1"/>
</dbReference>
<dbReference type="PROSITE" id="PS50801">
    <property type="entry name" value="STAS"/>
    <property type="match status" value="1"/>
</dbReference>
<dbReference type="InterPro" id="IPR002645">
    <property type="entry name" value="STAS_dom"/>
</dbReference>
<gene>
    <name evidence="2" type="ORF">C1702_13950</name>
    <name evidence="3" type="ORF">EV676_10394</name>
</gene>
<dbReference type="EMBL" id="PSNY01000016">
    <property type="protein sequence ID" value="PPE68967.1"/>
    <property type="molecule type" value="Genomic_DNA"/>
</dbReference>
<dbReference type="InterPro" id="IPR036513">
    <property type="entry name" value="STAS_dom_sf"/>
</dbReference>
<sequence>MLLLPERLTVHEANDTLRMLQQGLRGEPADRVVVDAGALAAFDSSALAVLLECQRIARASGRRFEVQQLPPKLRALAVLYGVAELLPEAVTP</sequence>
<dbReference type="RefSeq" id="WP_104358328.1">
    <property type="nucleotide sequence ID" value="NZ_CALFFA010000066.1"/>
</dbReference>
<reference evidence="2 4" key="1">
    <citation type="submission" date="2018-02" db="EMBL/GenBank/DDBJ databases">
        <title>Reclassifiation of [Polyangium] brachysporum DSM 7029 as Guopingzhaonella breviflexa gen. nov., sp. nov., a member of the family Comamonadaceae.</title>
        <authorList>
            <person name="Tang B."/>
        </authorList>
    </citation>
    <scope>NUCLEOTIDE SEQUENCE [LARGE SCALE GENOMIC DNA]</scope>
    <source>
        <strain evidence="2 4">DSM 15344</strain>
    </source>
</reference>
<dbReference type="OrthoDB" id="9156744at2"/>
<proteinExistence type="predicted"/>
<dbReference type="EMBL" id="SLXF01000003">
    <property type="protein sequence ID" value="TCP08062.1"/>
    <property type="molecule type" value="Genomic_DNA"/>
</dbReference>
<dbReference type="SUPFAM" id="SSF52091">
    <property type="entry name" value="SpoIIaa-like"/>
    <property type="match status" value="1"/>
</dbReference>
<feature type="domain" description="STAS" evidence="1">
    <location>
        <begin position="1"/>
        <end position="92"/>
    </location>
</feature>